<feature type="region of interest" description="Disordered" evidence="1">
    <location>
        <begin position="100"/>
        <end position="152"/>
    </location>
</feature>
<evidence type="ECO:0000313" key="2">
    <source>
        <dbReference type="EMBL" id="ELK18796.1"/>
    </source>
</evidence>
<dbReference type="AlphaFoldDB" id="L5L699"/>
<name>L5L699_PTEAL</name>
<dbReference type="EMBL" id="KB030305">
    <property type="protein sequence ID" value="ELK18796.1"/>
    <property type="molecule type" value="Genomic_DNA"/>
</dbReference>
<feature type="region of interest" description="Disordered" evidence="1">
    <location>
        <begin position="1"/>
        <end position="35"/>
    </location>
</feature>
<keyword evidence="3" id="KW-1185">Reference proteome</keyword>
<dbReference type="PANTHER" id="PTHR31866">
    <property type="entry name" value="GENE 4779-RELATED"/>
    <property type="match status" value="1"/>
</dbReference>
<dbReference type="Proteomes" id="UP000010552">
    <property type="component" value="Unassembled WGS sequence"/>
</dbReference>
<dbReference type="InParanoid" id="L5L699"/>
<gene>
    <name evidence="2" type="ORF">PAL_GLEAN10001012</name>
</gene>
<reference evidence="3" key="1">
    <citation type="journal article" date="2013" name="Science">
        <title>Comparative analysis of bat genomes provides insight into the evolution of flight and immunity.</title>
        <authorList>
            <person name="Zhang G."/>
            <person name="Cowled C."/>
            <person name="Shi Z."/>
            <person name="Huang Z."/>
            <person name="Bishop-Lilly K.A."/>
            <person name="Fang X."/>
            <person name="Wynne J.W."/>
            <person name="Xiong Z."/>
            <person name="Baker M.L."/>
            <person name="Zhao W."/>
            <person name="Tachedjian M."/>
            <person name="Zhu Y."/>
            <person name="Zhou P."/>
            <person name="Jiang X."/>
            <person name="Ng J."/>
            <person name="Yang L."/>
            <person name="Wu L."/>
            <person name="Xiao J."/>
            <person name="Feng Y."/>
            <person name="Chen Y."/>
            <person name="Sun X."/>
            <person name="Zhang Y."/>
            <person name="Marsh G.A."/>
            <person name="Crameri G."/>
            <person name="Broder C.C."/>
            <person name="Frey K.G."/>
            <person name="Wang L.F."/>
            <person name="Wang J."/>
        </authorList>
    </citation>
    <scope>NUCLEOTIDE SEQUENCE [LARGE SCALE GENOMIC DNA]</scope>
</reference>
<proteinExistence type="predicted"/>
<accession>L5L699</accession>
<feature type="region of interest" description="Disordered" evidence="1">
    <location>
        <begin position="190"/>
        <end position="226"/>
    </location>
</feature>
<dbReference type="STRING" id="9402.L5L699"/>
<evidence type="ECO:0000313" key="3">
    <source>
        <dbReference type="Proteomes" id="UP000010552"/>
    </source>
</evidence>
<evidence type="ECO:0000256" key="1">
    <source>
        <dbReference type="SAM" id="MobiDB-lite"/>
    </source>
</evidence>
<sequence length="261" mass="27768">MTKIDLTITVGPQGSSSPDLPPSDPKASDVSSDEYPETQVMRVGIFFRGRKQVNFSGLDDSGDMSRQGVMGGSGAFLSSVPRALAAIIQRQFFGELDISSPNKSSAKKISCGRRGGRLGHLPRTTSRKKAPQEKKSAGGGVSKLGLGRKSQPCLSGGPLAPAALPPISGPPVLGREEKYSLVSLGPKELKHNTEKKPLVSRTRGSKLVAEEDTNPDEEPAPTGQCPVLQREIDNLKDQLGMINQPLAWAGEEQDIFVQNVG</sequence>
<dbReference type="InterPro" id="IPR027822">
    <property type="entry name" value="DUF4641"/>
</dbReference>
<dbReference type="PANTHER" id="PTHR31866:SF1">
    <property type="entry name" value="GENE 4779-RELATED"/>
    <property type="match status" value="1"/>
</dbReference>
<dbReference type="Pfam" id="PF15483">
    <property type="entry name" value="DUF4641"/>
    <property type="match status" value="1"/>
</dbReference>
<organism evidence="2 3">
    <name type="scientific">Pteropus alecto</name>
    <name type="common">Black flying fox</name>
    <dbReference type="NCBI Taxonomy" id="9402"/>
    <lineage>
        <taxon>Eukaryota</taxon>
        <taxon>Metazoa</taxon>
        <taxon>Chordata</taxon>
        <taxon>Craniata</taxon>
        <taxon>Vertebrata</taxon>
        <taxon>Euteleostomi</taxon>
        <taxon>Mammalia</taxon>
        <taxon>Eutheria</taxon>
        <taxon>Laurasiatheria</taxon>
        <taxon>Chiroptera</taxon>
        <taxon>Yinpterochiroptera</taxon>
        <taxon>Pteropodoidea</taxon>
        <taxon>Pteropodidae</taxon>
        <taxon>Pteropodinae</taxon>
        <taxon>Pteropus</taxon>
    </lineage>
</organism>
<feature type="compositionally biased region" description="Acidic residues" evidence="1">
    <location>
        <begin position="210"/>
        <end position="219"/>
    </location>
</feature>
<protein>
    <submittedName>
        <fullName evidence="2">Uncharacterized protein</fullName>
    </submittedName>
</protein>